<dbReference type="InterPro" id="IPR046886">
    <property type="entry name" value="RsmE_MTase_dom"/>
</dbReference>
<comment type="subcellular location">
    <subcellularLocation>
        <location evidence="1 12">Cytoplasm</location>
    </subcellularLocation>
</comment>
<dbReference type="InterPro" id="IPR006700">
    <property type="entry name" value="RsmE"/>
</dbReference>
<dbReference type="Proteomes" id="UP000251047">
    <property type="component" value="Unassembled WGS sequence"/>
</dbReference>
<dbReference type="RefSeq" id="WP_112768870.1">
    <property type="nucleotide sequence ID" value="NZ_CP063191.1"/>
</dbReference>
<dbReference type="NCBIfam" id="TIGR00046">
    <property type="entry name" value="RsmE family RNA methyltransferase"/>
    <property type="match status" value="1"/>
</dbReference>
<dbReference type="GO" id="GO:0070475">
    <property type="term" value="P:rRNA base methylation"/>
    <property type="evidence" value="ECO:0007669"/>
    <property type="project" value="TreeGrafter"/>
</dbReference>
<dbReference type="EMBL" id="PHQP01000008">
    <property type="protein sequence ID" value="RAV34694.1"/>
    <property type="molecule type" value="Genomic_DNA"/>
</dbReference>
<dbReference type="PANTHER" id="PTHR30027:SF3">
    <property type="entry name" value="16S RRNA (URACIL(1498)-N(3))-METHYLTRANSFERASE"/>
    <property type="match status" value="1"/>
</dbReference>
<keyword evidence="9 12" id="KW-0949">S-adenosyl-L-methionine</keyword>
<keyword evidence="8 12" id="KW-0808">Transferase</keyword>
<comment type="caution">
    <text evidence="15">The sequence shown here is derived from an EMBL/GenBank/DDBJ whole genome shotgun (WGS) entry which is preliminary data.</text>
</comment>
<feature type="region of interest" description="Disordered" evidence="13">
    <location>
        <begin position="249"/>
        <end position="279"/>
    </location>
</feature>
<evidence type="ECO:0000256" key="13">
    <source>
        <dbReference type="SAM" id="MobiDB-lite"/>
    </source>
</evidence>
<evidence type="ECO:0000256" key="2">
    <source>
        <dbReference type="ARBA" id="ARBA00005528"/>
    </source>
</evidence>
<dbReference type="Gene3D" id="3.40.1280.10">
    <property type="match status" value="1"/>
</dbReference>
<dbReference type="AlphaFoldDB" id="A0A364VDJ9"/>
<feature type="domain" description="Ribosomal RNA small subunit methyltransferase E methyltransferase" evidence="14">
    <location>
        <begin position="74"/>
        <end position="242"/>
    </location>
</feature>
<keyword evidence="6 12" id="KW-0698">rRNA processing</keyword>
<keyword evidence="7 12" id="KW-0489">Methyltransferase</keyword>
<evidence type="ECO:0000256" key="9">
    <source>
        <dbReference type="ARBA" id="ARBA00022691"/>
    </source>
</evidence>
<accession>A0A364VDJ9</accession>
<evidence type="ECO:0000256" key="10">
    <source>
        <dbReference type="ARBA" id="ARBA00025699"/>
    </source>
</evidence>
<sequence>MSDPLFIHPMPRGARPGDIFALTGAEAKHAQVKRLKEGEGVMVSDGSTTAVRGQWTQGGVRIVSELQVRAPRPFVTVVQALPKADRAELAVDLMVQAGADRIVPWAAERSIASWRGKEAKARAKWENAARAAAKQARRLRIPEVTELAGSVADIGALRPGGYDATPPSADFTRTLVVLHEAAHTPLAQAPLDVDEVVLIVGPEGGVADGELADLAALGAHPVVLGPEVLRTATAAAIALGALGALTPRWDQQQGQRAEETPQPRDLQLPRPGDPARGEH</sequence>
<dbReference type="InterPro" id="IPR029026">
    <property type="entry name" value="tRNA_m1G_MTases_N"/>
</dbReference>
<comment type="similarity">
    <text evidence="2 12">Belongs to the RNA methyltransferase RsmE family.</text>
</comment>
<dbReference type="Pfam" id="PF04452">
    <property type="entry name" value="Methyltrans_RNA"/>
    <property type="match status" value="1"/>
</dbReference>
<comment type="function">
    <text evidence="10 12">Specifically methylates the N3 position of the uracil ring of uridine 1498 (m3U1498) in 16S rRNA. Acts on the fully assembled 30S ribosomal subunit.</text>
</comment>
<evidence type="ECO:0000256" key="7">
    <source>
        <dbReference type="ARBA" id="ARBA00022603"/>
    </source>
</evidence>
<evidence type="ECO:0000256" key="12">
    <source>
        <dbReference type="PIRNR" id="PIRNR015601"/>
    </source>
</evidence>
<evidence type="ECO:0000256" key="5">
    <source>
        <dbReference type="ARBA" id="ARBA00022490"/>
    </source>
</evidence>
<evidence type="ECO:0000256" key="4">
    <source>
        <dbReference type="ARBA" id="ARBA00013673"/>
    </source>
</evidence>
<name>A0A364VDJ9_9CORY</name>
<proteinExistence type="inferred from homology"/>
<dbReference type="Gene3D" id="2.40.240.20">
    <property type="entry name" value="Hypothetical PUA domain-like, domain 1"/>
    <property type="match status" value="1"/>
</dbReference>
<evidence type="ECO:0000256" key="3">
    <source>
        <dbReference type="ARBA" id="ARBA00012328"/>
    </source>
</evidence>
<dbReference type="SUPFAM" id="SSF75217">
    <property type="entry name" value="alpha/beta knot"/>
    <property type="match status" value="1"/>
</dbReference>
<dbReference type="CDD" id="cd18084">
    <property type="entry name" value="RsmE-like"/>
    <property type="match status" value="1"/>
</dbReference>
<dbReference type="EC" id="2.1.1.193" evidence="3 12"/>
<dbReference type="GO" id="GO:0070042">
    <property type="term" value="F:rRNA (uridine-N3-)-methyltransferase activity"/>
    <property type="evidence" value="ECO:0007669"/>
    <property type="project" value="TreeGrafter"/>
</dbReference>
<dbReference type="OrthoDB" id="9808126at2"/>
<evidence type="ECO:0000256" key="1">
    <source>
        <dbReference type="ARBA" id="ARBA00004496"/>
    </source>
</evidence>
<keyword evidence="5 12" id="KW-0963">Cytoplasm</keyword>
<comment type="catalytic activity">
    <reaction evidence="11 12">
        <text>uridine(1498) in 16S rRNA + S-adenosyl-L-methionine = N(3)-methyluridine(1498) in 16S rRNA + S-adenosyl-L-homocysteine + H(+)</text>
        <dbReference type="Rhea" id="RHEA:42920"/>
        <dbReference type="Rhea" id="RHEA-COMP:10283"/>
        <dbReference type="Rhea" id="RHEA-COMP:10284"/>
        <dbReference type="ChEBI" id="CHEBI:15378"/>
        <dbReference type="ChEBI" id="CHEBI:57856"/>
        <dbReference type="ChEBI" id="CHEBI:59789"/>
        <dbReference type="ChEBI" id="CHEBI:65315"/>
        <dbReference type="ChEBI" id="CHEBI:74502"/>
        <dbReference type="EC" id="2.1.1.193"/>
    </reaction>
</comment>
<protein>
    <recommendedName>
        <fullName evidence="4 12">Ribosomal RNA small subunit methyltransferase E</fullName>
        <ecNumber evidence="3 12">2.1.1.193</ecNumber>
    </recommendedName>
</protein>
<dbReference type="InterPro" id="IPR029028">
    <property type="entry name" value="Alpha/beta_knot_MTases"/>
</dbReference>
<evidence type="ECO:0000256" key="6">
    <source>
        <dbReference type="ARBA" id="ARBA00022552"/>
    </source>
</evidence>
<gene>
    <name evidence="15" type="ORF">CWC39_02040</name>
</gene>
<evidence type="ECO:0000256" key="11">
    <source>
        <dbReference type="ARBA" id="ARBA00047944"/>
    </source>
</evidence>
<reference evidence="15 16" key="1">
    <citation type="journal article" date="2018" name="Syst. Appl. Microbiol.">
        <title>Corynebacterium heidelbergense sp. nov., isolated from the preen glands of Egyptian geese (Alopochen aegyptiacus).</title>
        <authorList>
            <person name="Braun M.S."/>
            <person name="Wang E."/>
            <person name="Zimmermann S."/>
            <person name="Wink M."/>
        </authorList>
    </citation>
    <scope>NUCLEOTIDE SEQUENCE [LARGE SCALE GENOMIC DNA]</scope>
    <source>
        <strain evidence="15 16">DSM 104638</strain>
    </source>
</reference>
<evidence type="ECO:0000313" key="15">
    <source>
        <dbReference type="EMBL" id="RAV34694.1"/>
    </source>
</evidence>
<evidence type="ECO:0000256" key="8">
    <source>
        <dbReference type="ARBA" id="ARBA00022679"/>
    </source>
</evidence>
<dbReference type="PIRSF" id="PIRSF015601">
    <property type="entry name" value="MTase_slr0722"/>
    <property type="match status" value="1"/>
</dbReference>
<dbReference type="GO" id="GO:0005737">
    <property type="term" value="C:cytoplasm"/>
    <property type="evidence" value="ECO:0007669"/>
    <property type="project" value="UniProtKB-SubCell"/>
</dbReference>
<dbReference type="PANTHER" id="PTHR30027">
    <property type="entry name" value="RIBOSOMAL RNA SMALL SUBUNIT METHYLTRANSFERASE E"/>
    <property type="match status" value="1"/>
</dbReference>
<evidence type="ECO:0000313" key="16">
    <source>
        <dbReference type="Proteomes" id="UP000251047"/>
    </source>
</evidence>
<dbReference type="NCBIfam" id="NF008693">
    <property type="entry name" value="PRK11713.2-3"/>
    <property type="match status" value="1"/>
</dbReference>
<organism evidence="15 16">
    <name type="scientific">Corynebacterium heidelbergense</name>
    <dbReference type="NCBI Taxonomy" id="2055947"/>
    <lineage>
        <taxon>Bacteria</taxon>
        <taxon>Bacillati</taxon>
        <taxon>Actinomycetota</taxon>
        <taxon>Actinomycetes</taxon>
        <taxon>Mycobacteriales</taxon>
        <taxon>Corynebacteriaceae</taxon>
        <taxon>Corynebacterium</taxon>
    </lineage>
</organism>
<evidence type="ECO:0000259" key="14">
    <source>
        <dbReference type="Pfam" id="PF04452"/>
    </source>
</evidence>